<feature type="coiled-coil region" evidence="1">
    <location>
        <begin position="325"/>
        <end position="407"/>
    </location>
</feature>
<dbReference type="EMBL" id="JBHSSA010000019">
    <property type="protein sequence ID" value="MFC6253230.1"/>
    <property type="molecule type" value="Genomic_DNA"/>
</dbReference>
<dbReference type="InterPro" id="IPR027417">
    <property type="entry name" value="P-loop_NTPase"/>
</dbReference>
<gene>
    <name evidence="2" type="ORF">ACFP1H_01235</name>
</gene>
<dbReference type="PANTHER" id="PTHR32258:SF28">
    <property type="entry name" value="PROTEIN NETWORKED 3A-RELATED"/>
    <property type="match status" value="1"/>
</dbReference>
<dbReference type="Proteomes" id="UP001596190">
    <property type="component" value="Unassembled WGS sequence"/>
</dbReference>
<dbReference type="Pfam" id="PF13558">
    <property type="entry name" value="SbcC_Walker_B"/>
    <property type="match status" value="1"/>
</dbReference>
<keyword evidence="3" id="KW-1185">Reference proteome</keyword>
<dbReference type="InterPro" id="IPR051861">
    <property type="entry name" value="NET_actin-binding_domain"/>
</dbReference>
<dbReference type="PANTHER" id="PTHR32258">
    <property type="entry name" value="PROTEIN NETWORKED 4A"/>
    <property type="match status" value="1"/>
</dbReference>
<reference evidence="3" key="1">
    <citation type="journal article" date="2019" name="Int. J. Syst. Evol. Microbiol.">
        <title>The Global Catalogue of Microorganisms (GCM) 10K type strain sequencing project: providing services to taxonomists for standard genome sequencing and annotation.</title>
        <authorList>
            <consortium name="The Broad Institute Genomics Platform"/>
            <consortium name="The Broad Institute Genome Sequencing Center for Infectious Disease"/>
            <person name="Wu L."/>
            <person name="Ma J."/>
        </authorList>
    </citation>
    <scope>NUCLEOTIDE SEQUENCE [LARGE SCALE GENOMIC DNA]</scope>
    <source>
        <strain evidence="3">CCM 8950</strain>
    </source>
</reference>
<protein>
    <submittedName>
        <fullName evidence="2">SbcC/MukB-like Walker B domain-containing protein</fullName>
    </submittedName>
</protein>
<organism evidence="2 3">
    <name type="scientific">Secundilactobacillus hailunensis</name>
    <dbReference type="NCBI Taxonomy" id="2559923"/>
    <lineage>
        <taxon>Bacteria</taxon>
        <taxon>Bacillati</taxon>
        <taxon>Bacillota</taxon>
        <taxon>Bacilli</taxon>
        <taxon>Lactobacillales</taxon>
        <taxon>Lactobacillaceae</taxon>
        <taxon>Secundilactobacillus</taxon>
    </lineage>
</organism>
<accession>A0ABW1T7R2</accession>
<comment type="caution">
    <text evidence="2">The sequence shown here is derived from an EMBL/GenBank/DDBJ whole genome shotgun (WGS) entry which is preliminary data.</text>
</comment>
<sequence length="1038" mass="117121">MTMTLQEHLVPVTFHLRQFNKYIKLDVDASEKGNLTLTGDNGVGKTTLANCFFPMLIDGSIATPSFNSAKGTEKLDQSATARNSARDTRNFDSMLLSWGDGAMKVRTGYSYMTLKSSSRQVILGIGAHRAVGDKRKLTWWFVAIREQLAPDLEIVTTDADGKGLDREAFKAANESLGKQLVIFRSADDYREYVAEHVYGFTSGNALAELTKVYRLLASPILTAGNARFTPIREALKTAQEGIDGQVIQRVANSQREVNRLNGVLKRIDTAQKRLERMRQEIFWRNLNQLKSKLLGPYTQAHTEFEEISDERDQLVIRTKAIKKENDTVSQLLASAEETLKALREKAAQQQAAAELREQYQQRVTSLQATLARNEQQSQQVEQYQQNLAQLQADIDSANDQVEQIKAEQLVPQQAALNAKSAHLIGLAKTITQVDLQEISSNLKDYLQAYQQLITRYHGLEDAGNRTSKDVAIVQGIQTNMGTAIDQDTTGALMGRTRERLHSDNQRIHEAGAAQMDAQYQQLVAQMQTLINEHPDLEQLLKDQTLMTSLKTLSDRLIDALNQLSQSQAELKVKHDQRQLVQTNLESLQTTMDLEFDAEQVKREIQELSEKLAHQQIDETLPDQLKQINSEVEQYNQKRAQFTSEISGNEARIGEKEGRLKTLHDELTDQEQAILTAVKQLAPYYPDDVHLNSIDDVLDFEKSHRSQIRNSNIIDFSTQVRRLIHRHDGDRVDRNALDDLFEERGYTAISEQMRQQSVIQDGAVNLPAFDLQQALSLMVNDEANVTRALAEMKMGNDVAYHAYVTAAVTLISAQYDVIDTYNRMLTEGGLDSQSIKLKVTLTPDTVDQAVIDEARNARLQERPALLQEVENRLNRLANNTEIADDDTAFMDAARSLLDTRQWSNFRVLIKRRQNNDDEFEEVDDKFVQSGGSGAEKAQAMVLPLLLVPKMVLERAKKDDAPYLVMFDEFADKLDPDTAKSFARTIANFGFNFIATMPSGAQNKILADGVENVVYDVIAPKQQNDGRFHTNQVQQTMNWR</sequence>
<proteinExistence type="predicted"/>
<evidence type="ECO:0000313" key="2">
    <source>
        <dbReference type="EMBL" id="MFC6253230.1"/>
    </source>
</evidence>
<dbReference type="RefSeq" id="WP_235874478.1">
    <property type="nucleotide sequence ID" value="NZ_BJDO01000026.1"/>
</dbReference>
<evidence type="ECO:0000313" key="3">
    <source>
        <dbReference type="Proteomes" id="UP001596190"/>
    </source>
</evidence>
<feature type="coiled-coil region" evidence="1">
    <location>
        <begin position="512"/>
        <end position="644"/>
    </location>
</feature>
<dbReference type="SUPFAM" id="SSF52540">
    <property type="entry name" value="P-loop containing nucleoside triphosphate hydrolases"/>
    <property type="match status" value="1"/>
</dbReference>
<evidence type="ECO:0000256" key="1">
    <source>
        <dbReference type="SAM" id="Coils"/>
    </source>
</evidence>
<name>A0ABW1T7R2_9LACO</name>
<keyword evidence="1" id="KW-0175">Coiled coil</keyword>